<dbReference type="InterPro" id="IPR029052">
    <property type="entry name" value="Metallo-depent_PP-like"/>
</dbReference>
<evidence type="ECO:0000313" key="3">
    <source>
        <dbReference type="EMBL" id="NYJ74112.1"/>
    </source>
</evidence>
<dbReference type="Pfam" id="PF09587">
    <property type="entry name" value="PGA_cap"/>
    <property type="match status" value="1"/>
</dbReference>
<dbReference type="SUPFAM" id="SSF56300">
    <property type="entry name" value="Metallo-dependent phosphatases"/>
    <property type="match status" value="1"/>
</dbReference>
<feature type="domain" description="Capsule synthesis protein CapA" evidence="2">
    <location>
        <begin position="14"/>
        <end position="273"/>
    </location>
</feature>
<evidence type="ECO:0000259" key="2">
    <source>
        <dbReference type="SMART" id="SM00854"/>
    </source>
</evidence>
<dbReference type="InterPro" id="IPR052169">
    <property type="entry name" value="CW_Biosynth-Accessory"/>
</dbReference>
<dbReference type="SMART" id="SM00854">
    <property type="entry name" value="PGA_cap"/>
    <property type="match status" value="1"/>
</dbReference>
<organism evidence="3 4">
    <name type="scientific">Allobranchiibius huperziae</name>
    <dbReference type="NCBI Taxonomy" id="1874116"/>
    <lineage>
        <taxon>Bacteria</taxon>
        <taxon>Bacillati</taxon>
        <taxon>Actinomycetota</taxon>
        <taxon>Actinomycetes</taxon>
        <taxon>Micrococcales</taxon>
        <taxon>Dermacoccaceae</taxon>
        <taxon>Allobranchiibius</taxon>
    </lineage>
</organism>
<dbReference type="CDD" id="cd07381">
    <property type="entry name" value="MPP_CapA"/>
    <property type="match status" value="1"/>
</dbReference>
<dbReference type="Proteomes" id="UP000571817">
    <property type="component" value="Unassembled WGS sequence"/>
</dbReference>
<sequence>MSASSARSRTPSVTVSGSGDILLHSPLWREAAAYANAAGRTGYDFDPMFAQVKSAISAADIAICHQETPISSTDADLSAPGSTSFNVPREIAGTLKRAGYDGCDAASNHTMDRGVAGIVSTRRQLQAAGLKVAGPTGAPGPLGIPAMYEAKGVKVADLAFTYTLPNSATPTTHVPSDAPWLKAYLWPAIGASAIIADARAAKKAGADIVIVNIHWGKEGVQHPTPAQTTLAGQLLASPYVDAIFGTHAHVVQPCTTIHGKYVFYGLGNFISNQGPTRGGGQTDSNQDGVLAQITFTETASGTWSQRARYQPTHVDDADKHTVRLSTPQSDPASWGRTRQAMNALGSCPAVAAGS</sequence>
<comment type="similarity">
    <text evidence="1">Belongs to the CapA family.</text>
</comment>
<evidence type="ECO:0000313" key="4">
    <source>
        <dbReference type="Proteomes" id="UP000571817"/>
    </source>
</evidence>
<dbReference type="RefSeq" id="WP_179479771.1">
    <property type="nucleotide sequence ID" value="NZ_JACCFW010000001.1"/>
</dbReference>
<proteinExistence type="inferred from homology"/>
<keyword evidence="4" id="KW-1185">Reference proteome</keyword>
<protein>
    <submittedName>
        <fullName evidence="3">Poly-gamma-glutamate synthesis protein (Capsule biosynthesis protein)</fullName>
    </submittedName>
</protein>
<dbReference type="InterPro" id="IPR019079">
    <property type="entry name" value="Capsule_synth_CapA"/>
</dbReference>
<comment type="caution">
    <text evidence="3">The sequence shown here is derived from an EMBL/GenBank/DDBJ whole genome shotgun (WGS) entry which is preliminary data.</text>
</comment>
<evidence type="ECO:0000256" key="1">
    <source>
        <dbReference type="ARBA" id="ARBA00005662"/>
    </source>
</evidence>
<accession>A0A853DA48</accession>
<gene>
    <name evidence="3" type="ORF">HNR15_001075</name>
</gene>
<name>A0A853DA48_9MICO</name>
<dbReference type="EMBL" id="JACCFW010000001">
    <property type="protein sequence ID" value="NYJ74112.1"/>
    <property type="molecule type" value="Genomic_DNA"/>
</dbReference>
<dbReference type="PANTHER" id="PTHR33393">
    <property type="entry name" value="POLYGLUTAMINE SYNTHESIS ACCESSORY PROTEIN RV0574C-RELATED"/>
    <property type="match status" value="1"/>
</dbReference>
<dbReference type="Gene3D" id="3.60.21.10">
    <property type="match status" value="1"/>
</dbReference>
<dbReference type="AlphaFoldDB" id="A0A853DA48"/>
<dbReference type="PANTHER" id="PTHR33393:SF13">
    <property type="entry name" value="PGA BIOSYNTHESIS PROTEIN CAPA"/>
    <property type="match status" value="1"/>
</dbReference>
<reference evidence="3 4" key="1">
    <citation type="submission" date="2020-07" db="EMBL/GenBank/DDBJ databases">
        <title>Sequencing the genomes of 1000 actinobacteria strains.</title>
        <authorList>
            <person name="Klenk H.-P."/>
        </authorList>
    </citation>
    <scope>NUCLEOTIDE SEQUENCE [LARGE SCALE GENOMIC DNA]</scope>
    <source>
        <strain evidence="3 4">DSM 29531</strain>
    </source>
</reference>